<dbReference type="OrthoDB" id="470139at2"/>
<gene>
    <name evidence="4" type="ORF">ACS77_16915</name>
</gene>
<sequence length="574" mass="64320">MGLKFHFFPAVFHDETLHSVLSRYARLCGVRSCGAVFDGAQSANFFSQNVAFPCRLAELAEALPCGTGLSLAGVIKRHTQLPYYEPFLTQQQVDDANTLMAGNGEGLMLRLGLIASRLEFASRVRLCFDCINQDMACVGAAYWHRVHQLPGVLICPHHGTPLKFLDYRWLSRNSRRMHLPDDEDVQSHSISLDIPQNLQSALHEIARRSMQVLETDVPPLSPDAIRSVFLDSAIALEMASDTGRLHLGRLARHMSAFFEALPSLGEYSILSKSSADIPAAWVVKLLRKPRGTHHPLKFILLACALKVDMERILRQNGPITGPLNRTGNTETSRDSAANGPQIHGASANEYMSEASEAIWTRALSGADAKTIASETGSSVACVYRAIRTISDGPGRWKEARLSKQLGDRRNRFEGDYIARLAHECRDYVWLHRNDRQWLSERTQELGKAHRPCGQQAERFKDLDRNLANEVVQCAEMLRTLPGKPVRISRTKIGRELHMLSRFEKQLNKLPHCAAALAAECETLDAFHRRRLSWAERKLKLDGKPITHSSIYRTACIRKPRTGGLHSDSRMDIVL</sequence>
<dbReference type="Proteomes" id="UP000036955">
    <property type="component" value="Unassembled WGS sequence"/>
</dbReference>
<dbReference type="PATRIC" id="fig|317.197.peg.2754"/>
<evidence type="ECO:0000256" key="1">
    <source>
        <dbReference type="SAM" id="MobiDB-lite"/>
    </source>
</evidence>
<protein>
    <submittedName>
        <fullName evidence="4">Transposase</fullName>
    </submittedName>
</protein>
<dbReference type="EMBL" id="LFQK01000028">
    <property type="protein sequence ID" value="KNH25943.1"/>
    <property type="molecule type" value="Genomic_DNA"/>
</dbReference>
<feature type="region of interest" description="Disordered" evidence="1">
    <location>
        <begin position="318"/>
        <end position="340"/>
    </location>
</feature>
<proteinExistence type="predicted"/>
<comment type="caution">
    <text evidence="4">The sequence shown here is derived from an EMBL/GenBank/DDBJ whole genome shotgun (WGS) entry which is preliminary data.</text>
</comment>
<feature type="domain" description="TniQ" evidence="2">
    <location>
        <begin position="7"/>
        <end position="162"/>
    </location>
</feature>
<dbReference type="AlphaFoldDB" id="A0A0L1MBR0"/>
<evidence type="ECO:0000313" key="5">
    <source>
        <dbReference type="Proteomes" id="UP000036955"/>
    </source>
</evidence>
<evidence type="ECO:0000259" key="3">
    <source>
        <dbReference type="Pfam" id="PF15978"/>
    </source>
</evidence>
<feature type="domain" description="Transposon Tn7 transposition protein TnsD C-terminal" evidence="3">
    <location>
        <begin position="205"/>
        <end position="316"/>
    </location>
</feature>
<dbReference type="InterPro" id="IPR009492">
    <property type="entry name" value="TniQ"/>
</dbReference>
<name>A0A0L1MBR0_PSESX</name>
<dbReference type="InterPro" id="IPR032750">
    <property type="entry name" value="TnsD_C"/>
</dbReference>
<dbReference type="Pfam" id="PF15978">
    <property type="entry name" value="TnsD"/>
    <property type="match status" value="2"/>
</dbReference>
<organism evidence="4 5">
    <name type="scientific">Pseudomonas syringae</name>
    <dbReference type="NCBI Taxonomy" id="317"/>
    <lineage>
        <taxon>Bacteria</taxon>
        <taxon>Pseudomonadati</taxon>
        <taxon>Pseudomonadota</taxon>
        <taxon>Gammaproteobacteria</taxon>
        <taxon>Pseudomonadales</taxon>
        <taxon>Pseudomonadaceae</taxon>
        <taxon>Pseudomonas</taxon>
    </lineage>
</organism>
<dbReference type="Pfam" id="PF06527">
    <property type="entry name" value="TniQ"/>
    <property type="match status" value="1"/>
</dbReference>
<evidence type="ECO:0000313" key="4">
    <source>
        <dbReference type="EMBL" id="KNH25943.1"/>
    </source>
</evidence>
<feature type="domain" description="Transposon Tn7 transposition protein TnsD C-terminal" evidence="3">
    <location>
        <begin position="424"/>
        <end position="516"/>
    </location>
</feature>
<accession>A0A0L1MBR0</accession>
<evidence type="ECO:0000259" key="2">
    <source>
        <dbReference type="Pfam" id="PF06527"/>
    </source>
</evidence>
<reference evidence="4 5" key="1">
    <citation type="submission" date="2015-06" db="EMBL/GenBank/DDBJ databases">
        <authorList>
            <person name="Hoefler B.C."/>
            <person name="Straight P.D."/>
        </authorList>
    </citation>
    <scope>NUCLEOTIDE SEQUENCE [LARGE SCALE GENOMIC DNA]</scope>
    <source>
        <strain evidence="4 5">Riq4</strain>
    </source>
</reference>